<evidence type="ECO:0000313" key="9">
    <source>
        <dbReference type="Proteomes" id="UP000265581"/>
    </source>
</evidence>
<evidence type="ECO:0000256" key="3">
    <source>
        <dbReference type="ARBA" id="ARBA00023002"/>
    </source>
</evidence>
<comment type="caution">
    <text evidence="8">The sequence shown here is derived from an EMBL/GenBank/DDBJ whole genome shotgun (WGS) entry which is preliminary data.</text>
</comment>
<reference evidence="8 9" key="1">
    <citation type="submission" date="2018-08" db="EMBL/GenBank/DDBJ databases">
        <title>Aeromicrobium sp. M2KJ-4, whole genome shotgun sequence.</title>
        <authorList>
            <person name="Tuo L."/>
        </authorList>
    </citation>
    <scope>NUCLEOTIDE SEQUENCE [LARGE SCALE GENOMIC DNA]</scope>
    <source>
        <strain evidence="8 9">M2KJ-4</strain>
    </source>
</reference>
<dbReference type="Gene3D" id="3.40.30.10">
    <property type="entry name" value="Glutaredoxin"/>
    <property type="match status" value="1"/>
</dbReference>
<dbReference type="PANTHER" id="PTHR13887">
    <property type="entry name" value="GLUTATHIONE S-TRANSFERASE KAPPA"/>
    <property type="match status" value="1"/>
</dbReference>
<evidence type="ECO:0000256" key="4">
    <source>
        <dbReference type="ARBA" id="ARBA00023157"/>
    </source>
</evidence>
<dbReference type="CDD" id="cd02972">
    <property type="entry name" value="DsbA_family"/>
    <property type="match status" value="1"/>
</dbReference>
<keyword evidence="6" id="KW-0472">Membrane</keyword>
<feature type="domain" description="Thioredoxin-like fold" evidence="7">
    <location>
        <begin position="77"/>
        <end position="241"/>
    </location>
</feature>
<evidence type="ECO:0000256" key="2">
    <source>
        <dbReference type="ARBA" id="ARBA00022729"/>
    </source>
</evidence>
<keyword evidence="5" id="KW-0676">Redox-active center</keyword>
<feature type="transmembrane region" description="Helical" evidence="6">
    <location>
        <begin position="15"/>
        <end position="35"/>
    </location>
</feature>
<sequence length="245" mass="25849">MRKEREKADRKQRNLITVGIVVVVIALIAVGGYGINAASKANEKEDKVVQPANATKDFGIVYDAAAAGATPPADAKPVSVEVYEDFQCPICRSFEEQSGDFLRQQVASGAVTVTYRPFSFLDDTGGSPNDYSKRSTSAALCALDKGGVADYIKVHDYLYANQPDEGTPGPENAALAKAIDGLGISGVDSCVKTEKFVPWVKKARTTASDSDRKVDSTPTVYVGGKAVENPSPQGLQAAIDAAKAA</sequence>
<dbReference type="PANTHER" id="PTHR13887:SF14">
    <property type="entry name" value="DISULFIDE BOND FORMATION PROTEIN D"/>
    <property type="match status" value="1"/>
</dbReference>
<dbReference type="GO" id="GO:0016491">
    <property type="term" value="F:oxidoreductase activity"/>
    <property type="evidence" value="ECO:0007669"/>
    <property type="project" value="UniProtKB-KW"/>
</dbReference>
<evidence type="ECO:0000259" key="7">
    <source>
        <dbReference type="Pfam" id="PF13462"/>
    </source>
</evidence>
<evidence type="ECO:0000256" key="5">
    <source>
        <dbReference type="ARBA" id="ARBA00023284"/>
    </source>
</evidence>
<keyword evidence="6" id="KW-1133">Transmembrane helix</keyword>
<comment type="similarity">
    <text evidence="1">Belongs to the thioredoxin family. DsbA subfamily.</text>
</comment>
<keyword evidence="2" id="KW-0732">Signal</keyword>
<evidence type="ECO:0000256" key="1">
    <source>
        <dbReference type="ARBA" id="ARBA00005791"/>
    </source>
</evidence>
<keyword evidence="6" id="KW-0812">Transmembrane</keyword>
<dbReference type="EMBL" id="QUBR01000002">
    <property type="protein sequence ID" value="REK70782.1"/>
    <property type="molecule type" value="Genomic_DNA"/>
</dbReference>
<dbReference type="InterPro" id="IPR036249">
    <property type="entry name" value="Thioredoxin-like_sf"/>
</dbReference>
<proteinExistence type="inferred from homology"/>
<accession>A0A371P4F2</accession>
<evidence type="ECO:0000313" key="8">
    <source>
        <dbReference type="EMBL" id="REK70782.1"/>
    </source>
</evidence>
<organism evidence="8 9">
    <name type="scientific">Aeromicrobium endophyticum</name>
    <dbReference type="NCBI Taxonomy" id="2292704"/>
    <lineage>
        <taxon>Bacteria</taxon>
        <taxon>Bacillati</taxon>
        <taxon>Actinomycetota</taxon>
        <taxon>Actinomycetes</taxon>
        <taxon>Propionibacteriales</taxon>
        <taxon>Nocardioidaceae</taxon>
        <taxon>Aeromicrobium</taxon>
    </lineage>
</organism>
<dbReference type="Proteomes" id="UP000265581">
    <property type="component" value="Unassembled WGS sequence"/>
</dbReference>
<keyword evidence="4" id="KW-1015">Disulfide bond</keyword>
<dbReference type="InterPro" id="IPR012336">
    <property type="entry name" value="Thioredoxin-like_fold"/>
</dbReference>
<keyword evidence="3" id="KW-0560">Oxidoreductase</keyword>
<evidence type="ECO:0000256" key="6">
    <source>
        <dbReference type="SAM" id="Phobius"/>
    </source>
</evidence>
<dbReference type="AlphaFoldDB" id="A0A371P4F2"/>
<keyword evidence="9" id="KW-1185">Reference proteome</keyword>
<protein>
    <recommendedName>
        <fullName evidence="7">Thioredoxin-like fold domain-containing protein</fullName>
    </recommendedName>
</protein>
<gene>
    <name evidence="8" type="ORF">DX116_16955</name>
</gene>
<dbReference type="SUPFAM" id="SSF52833">
    <property type="entry name" value="Thioredoxin-like"/>
    <property type="match status" value="1"/>
</dbReference>
<name>A0A371P4F2_9ACTN</name>
<dbReference type="Pfam" id="PF13462">
    <property type="entry name" value="Thioredoxin_4"/>
    <property type="match status" value="1"/>
</dbReference>